<keyword evidence="11" id="KW-0482">Metalloprotease</keyword>
<keyword evidence="7" id="KW-0645">Protease</keyword>
<keyword evidence="10" id="KW-0862">Zinc</keyword>
<dbReference type="InterPro" id="IPR045357">
    <property type="entry name" value="Aminopeptidase_N-like_N"/>
</dbReference>
<evidence type="ECO:0000256" key="11">
    <source>
        <dbReference type="ARBA" id="ARBA00023049"/>
    </source>
</evidence>
<dbReference type="PANTHER" id="PTHR11533">
    <property type="entry name" value="PROTEASE M1 ZINC METALLOPROTEASE"/>
    <property type="match status" value="1"/>
</dbReference>
<keyword evidence="8" id="KW-0479">Metal-binding</keyword>
<evidence type="ECO:0000313" key="17">
    <source>
        <dbReference type="EMBL" id="NJC22340.1"/>
    </source>
</evidence>
<dbReference type="NCBIfam" id="TIGR02412">
    <property type="entry name" value="pepN_strep_liv"/>
    <property type="match status" value="1"/>
</dbReference>
<evidence type="ECO:0000259" key="15">
    <source>
        <dbReference type="Pfam" id="PF11838"/>
    </source>
</evidence>
<organism evidence="17 18">
    <name type="scientific">Arthrobacter pigmenti</name>
    <dbReference type="NCBI Taxonomy" id="271432"/>
    <lineage>
        <taxon>Bacteria</taxon>
        <taxon>Bacillati</taxon>
        <taxon>Actinomycetota</taxon>
        <taxon>Actinomycetes</taxon>
        <taxon>Micrococcales</taxon>
        <taxon>Micrococcaceae</taxon>
        <taxon>Arthrobacter</taxon>
    </lineage>
</organism>
<evidence type="ECO:0000256" key="2">
    <source>
        <dbReference type="ARBA" id="ARBA00001947"/>
    </source>
</evidence>
<dbReference type="GO" id="GO:0005615">
    <property type="term" value="C:extracellular space"/>
    <property type="evidence" value="ECO:0007669"/>
    <property type="project" value="TreeGrafter"/>
</dbReference>
<evidence type="ECO:0000256" key="5">
    <source>
        <dbReference type="ARBA" id="ARBA00015611"/>
    </source>
</evidence>
<evidence type="ECO:0000256" key="1">
    <source>
        <dbReference type="ARBA" id="ARBA00000098"/>
    </source>
</evidence>
<protein>
    <recommendedName>
        <fullName evidence="5">Aminopeptidase N</fullName>
        <ecNumber evidence="4">3.4.11.2</ecNumber>
    </recommendedName>
    <alternativeName>
        <fullName evidence="12">Alanine aminopeptidase</fullName>
    </alternativeName>
    <alternativeName>
        <fullName evidence="13">Lysyl aminopeptidase</fullName>
    </alternativeName>
</protein>
<dbReference type="GO" id="GO:0008270">
    <property type="term" value="F:zinc ion binding"/>
    <property type="evidence" value="ECO:0007669"/>
    <property type="project" value="InterPro"/>
</dbReference>
<dbReference type="FunFam" id="1.10.390.10:FF:000004">
    <property type="entry name" value="Aminopeptidase N"/>
    <property type="match status" value="1"/>
</dbReference>
<feature type="domain" description="ERAP1-like C-terminal" evidence="15">
    <location>
        <begin position="541"/>
        <end position="856"/>
    </location>
</feature>
<comment type="caution">
    <text evidence="17">The sequence shown here is derived from an EMBL/GenBank/DDBJ whole genome shotgun (WGS) entry which is preliminary data.</text>
</comment>
<evidence type="ECO:0000259" key="14">
    <source>
        <dbReference type="Pfam" id="PF01433"/>
    </source>
</evidence>
<name>A0A846RKY8_9MICC</name>
<dbReference type="GO" id="GO:0006508">
    <property type="term" value="P:proteolysis"/>
    <property type="evidence" value="ECO:0007669"/>
    <property type="project" value="UniProtKB-KW"/>
</dbReference>
<evidence type="ECO:0000256" key="8">
    <source>
        <dbReference type="ARBA" id="ARBA00022723"/>
    </source>
</evidence>
<dbReference type="InterPro" id="IPR042097">
    <property type="entry name" value="Aminopeptidase_N-like_N_sf"/>
</dbReference>
<dbReference type="SUPFAM" id="SSF63737">
    <property type="entry name" value="Leukotriene A4 hydrolase N-terminal domain"/>
    <property type="match status" value="1"/>
</dbReference>
<evidence type="ECO:0000259" key="16">
    <source>
        <dbReference type="Pfam" id="PF17900"/>
    </source>
</evidence>
<dbReference type="GO" id="GO:0042277">
    <property type="term" value="F:peptide binding"/>
    <property type="evidence" value="ECO:0007669"/>
    <property type="project" value="TreeGrafter"/>
</dbReference>
<dbReference type="Pfam" id="PF17900">
    <property type="entry name" value="Peptidase_M1_N"/>
    <property type="match status" value="1"/>
</dbReference>
<dbReference type="GO" id="GO:0016020">
    <property type="term" value="C:membrane"/>
    <property type="evidence" value="ECO:0007669"/>
    <property type="project" value="TreeGrafter"/>
</dbReference>
<dbReference type="InterPro" id="IPR027268">
    <property type="entry name" value="Peptidase_M4/M1_CTD_sf"/>
</dbReference>
<dbReference type="InterPro" id="IPR012778">
    <property type="entry name" value="Pept_M1_aminopeptidase"/>
</dbReference>
<dbReference type="InterPro" id="IPR001930">
    <property type="entry name" value="Peptidase_M1"/>
</dbReference>
<dbReference type="SUPFAM" id="SSF55486">
    <property type="entry name" value="Metalloproteases ('zincins'), catalytic domain"/>
    <property type="match status" value="1"/>
</dbReference>
<dbReference type="GO" id="GO:0070006">
    <property type="term" value="F:metalloaminopeptidase activity"/>
    <property type="evidence" value="ECO:0007669"/>
    <property type="project" value="TreeGrafter"/>
</dbReference>
<reference evidence="17 18" key="1">
    <citation type="submission" date="2020-03" db="EMBL/GenBank/DDBJ databases">
        <title>Sequencing the genomes of 1000 actinobacteria strains.</title>
        <authorList>
            <person name="Klenk H.-P."/>
        </authorList>
    </citation>
    <scope>NUCLEOTIDE SEQUENCE [LARGE SCALE GENOMIC DNA]</scope>
    <source>
        <strain evidence="17 18">DSM 16403</strain>
    </source>
</reference>
<keyword evidence="18" id="KW-1185">Reference proteome</keyword>
<keyword evidence="9 17" id="KW-0378">Hydrolase</keyword>
<comment type="catalytic activity">
    <reaction evidence="1">
        <text>Release of an N-terminal amino acid, Xaa-|-Yaa- from a peptide, amide or arylamide. Xaa is preferably Ala, but may be most amino acids including Pro (slow action). When a terminal hydrophobic residue is followed by a prolyl residue, the two may be released as an intact Xaa-Pro dipeptide.</text>
        <dbReference type="EC" id="3.4.11.2"/>
    </reaction>
</comment>
<evidence type="ECO:0000256" key="7">
    <source>
        <dbReference type="ARBA" id="ARBA00022670"/>
    </source>
</evidence>
<dbReference type="RefSeq" id="WP_167992878.1">
    <property type="nucleotide sequence ID" value="NZ_JAATJL010000001.1"/>
</dbReference>
<evidence type="ECO:0000256" key="4">
    <source>
        <dbReference type="ARBA" id="ARBA00012564"/>
    </source>
</evidence>
<dbReference type="EMBL" id="JAATJL010000001">
    <property type="protein sequence ID" value="NJC22340.1"/>
    <property type="molecule type" value="Genomic_DNA"/>
</dbReference>
<dbReference type="PRINTS" id="PR00756">
    <property type="entry name" value="ALADIPTASE"/>
</dbReference>
<dbReference type="CDD" id="cd09602">
    <property type="entry name" value="M1_APN"/>
    <property type="match status" value="1"/>
</dbReference>
<dbReference type="GO" id="GO:0005737">
    <property type="term" value="C:cytoplasm"/>
    <property type="evidence" value="ECO:0007669"/>
    <property type="project" value="TreeGrafter"/>
</dbReference>
<accession>A0A846RKY8</accession>
<evidence type="ECO:0000256" key="13">
    <source>
        <dbReference type="ARBA" id="ARBA00031533"/>
    </source>
</evidence>
<evidence type="ECO:0000256" key="3">
    <source>
        <dbReference type="ARBA" id="ARBA00010136"/>
    </source>
</evidence>
<dbReference type="EC" id="3.4.11.2" evidence="4"/>
<gene>
    <name evidence="17" type="ORF">BJ994_001416</name>
</gene>
<feature type="domain" description="Peptidase M1 membrane alanine aminopeptidase" evidence="14">
    <location>
        <begin position="241"/>
        <end position="454"/>
    </location>
</feature>
<dbReference type="GO" id="GO:0016285">
    <property type="term" value="F:alanyl aminopeptidase activity"/>
    <property type="evidence" value="ECO:0007669"/>
    <property type="project" value="UniProtKB-EC"/>
</dbReference>
<dbReference type="Pfam" id="PF01433">
    <property type="entry name" value="Peptidase_M1"/>
    <property type="match status" value="1"/>
</dbReference>
<dbReference type="Gene3D" id="1.10.390.10">
    <property type="entry name" value="Neutral Protease Domain 2"/>
    <property type="match status" value="1"/>
</dbReference>
<evidence type="ECO:0000256" key="6">
    <source>
        <dbReference type="ARBA" id="ARBA00022438"/>
    </source>
</evidence>
<dbReference type="Gene3D" id="2.60.40.1730">
    <property type="entry name" value="tricorn interacting facor f3 domain"/>
    <property type="match status" value="1"/>
</dbReference>
<comment type="cofactor">
    <cofactor evidence="2">
        <name>Zn(2+)</name>
        <dbReference type="ChEBI" id="CHEBI:29105"/>
    </cofactor>
</comment>
<dbReference type="Pfam" id="PF11838">
    <property type="entry name" value="ERAP1_C"/>
    <property type="match status" value="1"/>
</dbReference>
<evidence type="ECO:0000313" key="18">
    <source>
        <dbReference type="Proteomes" id="UP000547458"/>
    </source>
</evidence>
<dbReference type="InterPro" id="IPR050344">
    <property type="entry name" value="Peptidase_M1_aminopeptidases"/>
</dbReference>
<sequence length="874" mass="96974">MHNENLRRDEAASRSAIINVLGYDVSLDLSNARDARSLGFPSRSVVTFECSRAGAETFLDFIHGGVESVTHNGIALDVDKVVSGARITFEDLAAHNTVVIEGIALYSRSGEGMHRFQDPADGETYLYTQYEPADARRVFACFEQPDLKAPFTFHVRAAEAWSVASNAAECGLDRHDDGTATRHFEPTMRISTYITTVLAGPYAVTRDEWTGIVGDGDVLRIPLATYCRRSLAENLDAERIFETTRRGLTYFHDLFKYPYPFGKYDQAFVPEYNLGAMENPGLVTFTESYVFRSRATHAQYESRDNTIMHEMAHMWFGDLVTMTWWNDLWLKESFADFSGALAVAEAMGSETSWITFANRRKAWAYLQDQLPSTHPIVADIPDLEAAKLNFDGITYAKGASVLKQLVAYAGFDAFTTAARSYFRDHAFSNTTLDDLLGALTAASGRDMSDWAQRWLQTSGVPQLTAEVTTDDDGAYTSVSILQQAVDPVTGHQAPRPHSIRLGLYSFDENGRLLRTASHELVVDGDRTKVPALTGHVQPDLLLINDDDLTYAKLVFDERSVATLLSSADRLEEPLARAICLAALWSSTRDALLNAEDYLGAVERVAPREQGVGVLTQLLQNARHAVEQYAPAHDRSELRERLADCLVRGLEEAEPGTDHQLVWARALASTSRKTRTHSGLLRGLLDGTRVLNGLVIDDELGWQLWQGLAAQNLATIDELEAALQRDHTASGRTGFTTACTAVPDETVKAKAWKEVIFGDRLSNELLSATISGFREGPAELHEPYLRPYFDEIQRVWTSFPIEMSARIVRGLYPGEQDLEQGAVPENNSVIAMTDSWLSEHADAPLSLRRIVIEERDHLLRALRAQAAAMKPAEVG</sequence>
<dbReference type="InterPro" id="IPR014782">
    <property type="entry name" value="Peptidase_M1_dom"/>
</dbReference>
<dbReference type="AlphaFoldDB" id="A0A846RKY8"/>
<dbReference type="GO" id="GO:0043171">
    <property type="term" value="P:peptide catabolic process"/>
    <property type="evidence" value="ECO:0007669"/>
    <property type="project" value="TreeGrafter"/>
</dbReference>
<dbReference type="PANTHER" id="PTHR11533:SF174">
    <property type="entry name" value="PUROMYCIN-SENSITIVE AMINOPEPTIDASE-RELATED"/>
    <property type="match status" value="1"/>
</dbReference>
<evidence type="ECO:0000256" key="10">
    <source>
        <dbReference type="ARBA" id="ARBA00022833"/>
    </source>
</evidence>
<proteinExistence type="inferred from homology"/>
<evidence type="ECO:0000256" key="12">
    <source>
        <dbReference type="ARBA" id="ARBA00029811"/>
    </source>
</evidence>
<comment type="similarity">
    <text evidence="3">Belongs to the peptidase M1 family.</text>
</comment>
<keyword evidence="6 17" id="KW-0031">Aminopeptidase</keyword>
<feature type="domain" description="Aminopeptidase N-like N-terminal" evidence="16">
    <location>
        <begin position="112"/>
        <end position="194"/>
    </location>
</feature>
<evidence type="ECO:0000256" key="9">
    <source>
        <dbReference type="ARBA" id="ARBA00022801"/>
    </source>
</evidence>
<dbReference type="Proteomes" id="UP000547458">
    <property type="component" value="Unassembled WGS sequence"/>
</dbReference>
<dbReference type="InterPro" id="IPR024571">
    <property type="entry name" value="ERAP1-like_C_dom"/>
</dbReference>